<accession>A0A6B2KV64</accession>
<evidence type="ECO:0000256" key="3">
    <source>
        <dbReference type="ARBA" id="ARBA00022723"/>
    </source>
</evidence>
<keyword evidence="4" id="KW-0249">Electron transport</keyword>
<keyword evidence="2 6" id="KW-0349">Heme</keyword>
<feature type="chain" id="PRO_5025426394" evidence="7">
    <location>
        <begin position="22"/>
        <end position="102"/>
    </location>
</feature>
<dbReference type="InterPro" id="IPR036909">
    <property type="entry name" value="Cyt_c-like_dom_sf"/>
</dbReference>
<comment type="caution">
    <text evidence="9">The sequence shown here is derived from an EMBL/GenBank/DDBJ whole genome shotgun (WGS) entry which is preliminary data.</text>
</comment>
<gene>
    <name evidence="9" type="ORF">GZH52_14785</name>
</gene>
<name>A0A6B2KV64_9NEIS</name>
<evidence type="ECO:0000259" key="8">
    <source>
        <dbReference type="PROSITE" id="PS51007"/>
    </source>
</evidence>
<evidence type="ECO:0000256" key="5">
    <source>
        <dbReference type="ARBA" id="ARBA00023004"/>
    </source>
</evidence>
<keyword evidence="5 6" id="KW-0408">Iron</keyword>
<proteinExistence type="predicted"/>
<feature type="signal peptide" evidence="7">
    <location>
        <begin position="1"/>
        <end position="21"/>
    </location>
</feature>
<evidence type="ECO:0000313" key="10">
    <source>
        <dbReference type="Proteomes" id="UP000482578"/>
    </source>
</evidence>
<dbReference type="EMBL" id="JAAGAA010000015">
    <property type="protein sequence ID" value="NDV14038.1"/>
    <property type="molecule type" value="Genomic_DNA"/>
</dbReference>
<keyword evidence="10" id="KW-1185">Reference proteome</keyword>
<evidence type="ECO:0000256" key="1">
    <source>
        <dbReference type="ARBA" id="ARBA00022448"/>
    </source>
</evidence>
<protein>
    <submittedName>
        <fullName evidence="9">C-type cytochrome</fullName>
    </submittedName>
</protein>
<dbReference type="Proteomes" id="UP000482578">
    <property type="component" value="Unassembled WGS sequence"/>
</dbReference>
<feature type="binding site" description="covalent" evidence="6">
    <location>
        <position position="37"/>
    </location>
    <ligand>
        <name>heme c</name>
        <dbReference type="ChEBI" id="CHEBI:61717"/>
    </ligand>
</feature>
<dbReference type="SUPFAM" id="SSF46626">
    <property type="entry name" value="Cytochrome c"/>
    <property type="match status" value="1"/>
</dbReference>
<evidence type="ECO:0000256" key="4">
    <source>
        <dbReference type="ARBA" id="ARBA00022982"/>
    </source>
</evidence>
<reference evidence="9 10" key="1">
    <citation type="submission" date="2020-02" db="EMBL/GenBank/DDBJ databases">
        <authorList>
            <person name="Yang Z."/>
        </authorList>
    </citation>
    <scope>NUCLEOTIDE SEQUENCE [LARGE SCALE GENOMIC DNA]</scope>
    <source>
        <strain evidence="9 10">HX-7-9</strain>
    </source>
</reference>
<comment type="PTM">
    <text evidence="6">Binds 1 heme c group covalently per subunit.</text>
</comment>
<organism evidence="9 10">
    <name type="scientific">Crenobacter caeni</name>
    <dbReference type="NCBI Taxonomy" id="2705474"/>
    <lineage>
        <taxon>Bacteria</taxon>
        <taxon>Pseudomonadati</taxon>
        <taxon>Pseudomonadota</taxon>
        <taxon>Betaproteobacteria</taxon>
        <taxon>Neisseriales</taxon>
        <taxon>Neisseriaceae</taxon>
        <taxon>Crenobacter</taxon>
    </lineage>
</organism>
<dbReference type="GO" id="GO:0005506">
    <property type="term" value="F:iron ion binding"/>
    <property type="evidence" value="ECO:0007669"/>
    <property type="project" value="InterPro"/>
</dbReference>
<dbReference type="GO" id="GO:0009055">
    <property type="term" value="F:electron transfer activity"/>
    <property type="evidence" value="ECO:0007669"/>
    <property type="project" value="InterPro"/>
</dbReference>
<feature type="domain" description="Cytochrome c" evidence="8">
    <location>
        <begin position="19"/>
        <end position="102"/>
    </location>
</feature>
<evidence type="ECO:0000313" key="9">
    <source>
        <dbReference type="EMBL" id="NDV14038.1"/>
    </source>
</evidence>
<dbReference type="GO" id="GO:0020037">
    <property type="term" value="F:heme binding"/>
    <property type="evidence" value="ECO:0007669"/>
    <property type="project" value="InterPro"/>
</dbReference>
<dbReference type="RefSeq" id="WP_163317575.1">
    <property type="nucleotide sequence ID" value="NZ_JAAGAA010000015.1"/>
</dbReference>
<dbReference type="InterPro" id="IPR009056">
    <property type="entry name" value="Cyt_c-like_dom"/>
</dbReference>
<dbReference type="AlphaFoldDB" id="A0A6B2KV64"/>
<evidence type="ECO:0000256" key="6">
    <source>
        <dbReference type="PIRSR" id="PIRSR602324-1"/>
    </source>
</evidence>
<keyword evidence="7" id="KW-0732">Signal</keyword>
<dbReference type="PRINTS" id="PR00606">
    <property type="entry name" value="CYTCHROMECID"/>
</dbReference>
<dbReference type="Gene3D" id="1.10.760.10">
    <property type="entry name" value="Cytochrome c-like domain"/>
    <property type="match status" value="1"/>
</dbReference>
<keyword evidence="3 6" id="KW-0479">Metal-binding</keyword>
<feature type="binding site" description="covalent" evidence="6">
    <location>
        <position position="81"/>
    </location>
    <ligand>
        <name>heme c</name>
        <dbReference type="ChEBI" id="CHEBI:61717"/>
    </ligand>
</feature>
<keyword evidence="1" id="KW-0813">Transport</keyword>
<sequence length="102" mass="10897">MRTLLIGLTAAALLLPSVVRAATPQEMAKQYNCLACHSTDKKLVGPSFKEISAKYKGQQVEARLVEKVKKGGAGSFGLVPMAPNAQVPDADLKAMVKWVLAM</sequence>
<dbReference type="Pfam" id="PF00034">
    <property type="entry name" value="Cytochrom_C"/>
    <property type="match status" value="1"/>
</dbReference>
<dbReference type="PROSITE" id="PS51007">
    <property type="entry name" value="CYTC"/>
    <property type="match status" value="1"/>
</dbReference>
<dbReference type="InterPro" id="IPR002324">
    <property type="entry name" value="Cyt_c_ID"/>
</dbReference>
<evidence type="ECO:0000256" key="2">
    <source>
        <dbReference type="ARBA" id="ARBA00022617"/>
    </source>
</evidence>
<feature type="binding site" description="covalent" evidence="6">
    <location>
        <position position="33"/>
    </location>
    <ligand>
        <name>heme c</name>
        <dbReference type="ChEBI" id="CHEBI:61717"/>
    </ligand>
</feature>
<evidence type="ECO:0000256" key="7">
    <source>
        <dbReference type="SAM" id="SignalP"/>
    </source>
</evidence>